<evidence type="ECO:0000256" key="1">
    <source>
        <dbReference type="ARBA" id="ARBA00001971"/>
    </source>
</evidence>
<dbReference type="InterPro" id="IPR036396">
    <property type="entry name" value="Cyt_P450_sf"/>
</dbReference>
<evidence type="ECO:0000313" key="7">
    <source>
        <dbReference type="Proteomes" id="UP001265746"/>
    </source>
</evidence>
<dbReference type="PANTHER" id="PTHR24305">
    <property type="entry name" value="CYTOCHROME P450"/>
    <property type="match status" value="1"/>
</dbReference>
<dbReference type="GO" id="GO:0016705">
    <property type="term" value="F:oxidoreductase activity, acting on paired donors, with incorporation or reduction of molecular oxygen"/>
    <property type="evidence" value="ECO:0007669"/>
    <property type="project" value="InterPro"/>
</dbReference>
<dbReference type="GO" id="GO:0004497">
    <property type="term" value="F:monooxygenase activity"/>
    <property type="evidence" value="ECO:0007669"/>
    <property type="project" value="InterPro"/>
</dbReference>
<keyword evidence="5" id="KW-0408">Iron</keyword>
<dbReference type="AlphaFoldDB" id="A0AAD9ST87"/>
<dbReference type="Gene3D" id="1.10.630.10">
    <property type="entry name" value="Cytochrome P450"/>
    <property type="match status" value="1"/>
</dbReference>
<evidence type="ECO:0000256" key="4">
    <source>
        <dbReference type="ARBA" id="ARBA00022723"/>
    </source>
</evidence>
<dbReference type="EMBL" id="JAUJFL010000001">
    <property type="protein sequence ID" value="KAK2615448.1"/>
    <property type="molecule type" value="Genomic_DNA"/>
</dbReference>
<comment type="cofactor">
    <cofactor evidence="1">
        <name>heme</name>
        <dbReference type="ChEBI" id="CHEBI:30413"/>
    </cofactor>
</comment>
<dbReference type="SUPFAM" id="SSF48264">
    <property type="entry name" value="Cytochrome P450"/>
    <property type="match status" value="1"/>
</dbReference>
<organism evidence="6 7">
    <name type="scientific">Phomopsis amygdali</name>
    <name type="common">Fusicoccum amygdali</name>
    <dbReference type="NCBI Taxonomy" id="1214568"/>
    <lineage>
        <taxon>Eukaryota</taxon>
        <taxon>Fungi</taxon>
        <taxon>Dikarya</taxon>
        <taxon>Ascomycota</taxon>
        <taxon>Pezizomycotina</taxon>
        <taxon>Sordariomycetes</taxon>
        <taxon>Sordariomycetidae</taxon>
        <taxon>Diaporthales</taxon>
        <taxon>Diaporthaceae</taxon>
        <taxon>Diaporthe</taxon>
    </lineage>
</organism>
<evidence type="ECO:0000313" key="6">
    <source>
        <dbReference type="EMBL" id="KAK2615448.1"/>
    </source>
</evidence>
<dbReference type="InterPro" id="IPR001128">
    <property type="entry name" value="Cyt_P450"/>
</dbReference>
<comment type="caution">
    <text evidence="6">The sequence shown here is derived from an EMBL/GenBank/DDBJ whole genome shotgun (WGS) entry which is preliminary data.</text>
</comment>
<dbReference type="Pfam" id="PF00067">
    <property type="entry name" value="p450"/>
    <property type="match status" value="1"/>
</dbReference>
<dbReference type="PANTHER" id="PTHR24305:SF210">
    <property type="entry name" value="CYTOCHROME P450 MONOOXYGENASE ASQL-RELATED"/>
    <property type="match status" value="1"/>
</dbReference>
<dbReference type="GO" id="GO:0020037">
    <property type="term" value="F:heme binding"/>
    <property type="evidence" value="ECO:0007669"/>
    <property type="project" value="InterPro"/>
</dbReference>
<protein>
    <submittedName>
        <fullName evidence="6">Uncharacterized protein</fullName>
    </submittedName>
</protein>
<keyword evidence="4" id="KW-0479">Metal-binding</keyword>
<proteinExistence type="inferred from homology"/>
<dbReference type="Proteomes" id="UP001265746">
    <property type="component" value="Unassembled WGS sequence"/>
</dbReference>
<evidence type="ECO:0000256" key="5">
    <source>
        <dbReference type="ARBA" id="ARBA00023004"/>
    </source>
</evidence>
<comment type="similarity">
    <text evidence="2">Belongs to the cytochrome P450 family.</text>
</comment>
<dbReference type="InterPro" id="IPR050121">
    <property type="entry name" value="Cytochrome_P450_monoxygenase"/>
</dbReference>
<evidence type="ECO:0000256" key="2">
    <source>
        <dbReference type="ARBA" id="ARBA00010617"/>
    </source>
</evidence>
<sequence>MACLDETLRLISTNSTGFPRYSPGAVVDGHYIPKGTSTFALGRSPRYFHDPMCFRPERYLPSSHPLYDDAFANDARKGMHAFSLGPQARLFISKVLWQFDVLKAPRETLNMEGSSGTCFTTGGNACNRSHSNALD</sequence>
<gene>
    <name evidence="6" type="ORF">N8I77_002202</name>
</gene>
<name>A0AAD9ST87_PHOAM</name>
<keyword evidence="7" id="KW-1185">Reference proteome</keyword>
<keyword evidence="3" id="KW-0349">Heme</keyword>
<evidence type="ECO:0000256" key="3">
    <source>
        <dbReference type="ARBA" id="ARBA00022617"/>
    </source>
</evidence>
<reference evidence="6" key="1">
    <citation type="submission" date="2023-06" db="EMBL/GenBank/DDBJ databases">
        <authorList>
            <person name="Noh H."/>
        </authorList>
    </citation>
    <scope>NUCLEOTIDE SEQUENCE</scope>
    <source>
        <strain evidence="6">DUCC20226</strain>
    </source>
</reference>
<dbReference type="GO" id="GO:0005506">
    <property type="term" value="F:iron ion binding"/>
    <property type="evidence" value="ECO:0007669"/>
    <property type="project" value="InterPro"/>
</dbReference>
<accession>A0AAD9ST87</accession>